<dbReference type="OrthoDB" id="9811198at2"/>
<dbReference type="GO" id="GO:0005886">
    <property type="term" value="C:plasma membrane"/>
    <property type="evidence" value="ECO:0007669"/>
    <property type="project" value="UniProtKB-SubCell"/>
</dbReference>
<keyword evidence="3" id="KW-1003">Cell membrane</keyword>
<dbReference type="InterPro" id="IPR003416">
    <property type="entry name" value="MgtC/SapB/SrpB/YhiD_fam"/>
</dbReference>
<reference evidence="10" key="1">
    <citation type="submission" date="2018-10" db="EMBL/GenBank/DDBJ databases">
        <authorList>
            <person name="Vincent A.T."/>
            <person name="Schiettekatte O."/>
            <person name="Bourhy P."/>
            <person name="Veyrier F.J."/>
            <person name="Picardeau M."/>
        </authorList>
    </citation>
    <scope>NUCLEOTIDE SEQUENCE</scope>
    <source>
        <strain evidence="10">201702690</strain>
    </source>
</reference>
<feature type="transmembrane region" description="Helical" evidence="7">
    <location>
        <begin position="21"/>
        <end position="41"/>
    </location>
</feature>
<protein>
    <submittedName>
        <fullName evidence="9">MgtC/SapB family protein</fullName>
    </submittedName>
</protein>
<dbReference type="Proteomes" id="UP000297273">
    <property type="component" value="Unassembled WGS sequence"/>
</dbReference>
<evidence type="ECO:0000259" key="8">
    <source>
        <dbReference type="Pfam" id="PF02308"/>
    </source>
</evidence>
<evidence type="ECO:0000256" key="3">
    <source>
        <dbReference type="ARBA" id="ARBA00022475"/>
    </source>
</evidence>
<comment type="subcellular location">
    <subcellularLocation>
        <location evidence="1">Cell membrane</location>
        <topology evidence="1">Multi-pass membrane protein</topology>
    </subcellularLocation>
</comment>
<feature type="transmembrane region" description="Helical" evidence="7">
    <location>
        <begin position="118"/>
        <end position="149"/>
    </location>
</feature>
<sequence length="239" mass="26466">MSFPEILTQIQNILNSKTIDSISVVLRISIIILFAGAIGWNREGKNHGAGFRTHILIGLASTVLMLLSIYIPDYYSVTGGDPSRIAAQVVSGVGFLCAGAIMKFGLTVKGLNTAASIWMVSAIGLLVGAGLYFASGLTTLATLVILIVFDSIEEKYFGKYEYKVLILDLKQKKFHRKGFRELLLRNRLRLVSESFMQDYQTKSIQIKLTISVPREFDVLKIVDEIRDLADVTKISIESN</sequence>
<keyword evidence="5 7" id="KW-1133">Transmembrane helix</keyword>
<proteinExistence type="inferred from homology"/>
<dbReference type="InterPro" id="IPR049177">
    <property type="entry name" value="MgtC_SapB_SrpB_YhiD_N"/>
</dbReference>
<evidence type="ECO:0000256" key="6">
    <source>
        <dbReference type="ARBA" id="ARBA00023136"/>
    </source>
</evidence>
<gene>
    <name evidence="9" type="ORF">EHO57_05975</name>
    <name evidence="10" type="ORF">EHQ53_05140</name>
</gene>
<dbReference type="PANTHER" id="PTHR33778">
    <property type="entry name" value="PROTEIN MGTC"/>
    <property type="match status" value="1"/>
</dbReference>
<keyword evidence="6 7" id="KW-0472">Membrane</keyword>
<name>A0A5F1ZT48_9LEPT</name>
<feature type="domain" description="MgtC/SapB/SrpB/YhiD N-terminal" evidence="8">
    <location>
        <begin position="32"/>
        <end position="154"/>
    </location>
</feature>
<accession>A0A5F1ZT48</accession>
<comment type="similarity">
    <text evidence="2">Belongs to the MgtC/SapB family.</text>
</comment>
<evidence type="ECO:0000256" key="5">
    <source>
        <dbReference type="ARBA" id="ARBA00022989"/>
    </source>
</evidence>
<dbReference type="PRINTS" id="PR01837">
    <property type="entry name" value="MGTCSAPBPROT"/>
</dbReference>
<organism evidence="9 12">
    <name type="scientific">Leptospira langatensis</name>
    <dbReference type="NCBI Taxonomy" id="2484983"/>
    <lineage>
        <taxon>Bacteria</taxon>
        <taxon>Pseudomonadati</taxon>
        <taxon>Spirochaetota</taxon>
        <taxon>Spirochaetia</taxon>
        <taxon>Leptospirales</taxon>
        <taxon>Leptospiraceae</taxon>
        <taxon>Leptospira</taxon>
    </lineage>
</organism>
<dbReference type="EMBL" id="RQER01000004">
    <property type="protein sequence ID" value="TGK02859.1"/>
    <property type="molecule type" value="Genomic_DNA"/>
</dbReference>
<feature type="transmembrane region" description="Helical" evidence="7">
    <location>
        <begin position="53"/>
        <end position="73"/>
    </location>
</feature>
<evidence type="ECO:0000256" key="2">
    <source>
        <dbReference type="ARBA" id="ARBA00009298"/>
    </source>
</evidence>
<dbReference type="PANTHER" id="PTHR33778:SF1">
    <property type="entry name" value="MAGNESIUM TRANSPORTER YHID-RELATED"/>
    <property type="match status" value="1"/>
</dbReference>
<dbReference type="Proteomes" id="UP000297946">
    <property type="component" value="Unassembled WGS sequence"/>
</dbReference>
<dbReference type="EMBL" id="RQGC01000004">
    <property type="protein sequence ID" value="TGL41613.1"/>
    <property type="molecule type" value="Genomic_DNA"/>
</dbReference>
<dbReference type="RefSeq" id="WP_135643786.1">
    <property type="nucleotide sequence ID" value="NZ_RQER01000004.1"/>
</dbReference>
<evidence type="ECO:0000256" key="7">
    <source>
        <dbReference type="SAM" id="Phobius"/>
    </source>
</evidence>
<evidence type="ECO:0000256" key="4">
    <source>
        <dbReference type="ARBA" id="ARBA00022692"/>
    </source>
</evidence>
<reference evidence="9 12" key="2">
    <citation type="journal article" date="2019" name="PLoS Negl. Trop. Dis.">
        <title>Revisiting the worldwide diversity of Leptospira species in the environment.</title>
        <authorList>
            <person name="Vincent A.T."/>
            <person name="Schiettekatte O."/>
            <person name="Bourhy P."/>
            <person name="Veyrier F.J."/>
            <person name="Picardeau M."/>
        </authorList>
    </citation>
    <scope>NUCLEOTIDE SEQUENCE [LARGE SCALE GENOMIC DNA]</scope>
    <source>
        <strain evidence="10">201702690</strain>
        <strain evidence="9 12">SSW18</strain>
    </source>
</reference>
<keyword evidence="11" id="KW-1185">Reference proteome</keyword>
<evidence type="ECO:0000313" key="10">
    <source>
        <dbReference type="EMBL" id="TGL41613.1"/>
    </source>
</evidence>
<evidence type="ECO:0000313" key="12">
    <source>
        <dbReference type="Proteomes" id="UP000297946"/>
    </source>
</evidence>
<feature type="transmembrane region" description="Helical" evidence="7">
    <location>
        <begin position="85"/>
        <end position="106"/>
    </location>
</feature>
<evidence type="ECO:0000313" key="11">
    <source>
        <dbReference type="Proteomes" id="UP000297273"/>
    </source>
</evidence>
<evidence type="ECO:0000313" key="9">
    <source>
        <dbReference type="EMBL" id="TGK02859.1"/>
    </source>
</evidence>
<evidence type="ECO:0000256" key="1">
    <source>
        <dbReference type="ARBA" id="ARBA00004651"/>
    </source>
</evidence>
<dbReference type="Pfam" id="PF02308">
    <property type="entry name" value="MgtC"/>
    <property type="match status" value="1"/>
</dbReference>
<dbReference type="AlphaFoldDB" id="A0A5F1ZT48"/>
<keyword evidence="4 7" id="KW-0812">Transmembrane</keyword>
<comment type="caution">
    <text evidence="9">The sequence shown here is derived from an EMBL/GenBank/DDBJ whole genome shotgun (WGS) entry which is preliminary data.</text>
</comment>